<organism evidence="4 5">
    <name type="scientific">Luteolibacter luteus</name>
    <dbReference type="NCBI Taxonomy" id="2728835"/>
    <lineage>
        <taxon>Bacteria</taxon>
        <taxon>Pseudomonadati</taxon>
        <taxon>Verrucomicrobiota</taxon>
        <taxon>Verrucomicrobiia</taxon>
        <taxon>Verrucomicrobiales</taxon>
        <taxon>Verrucomicrobiaceae</taxon>
        <taxon>Luteolibacter</taxon>
    </lineage>
</organism>
<dbReference type="Pfam" id="PF20257">
    <property type="entry name" value="SAM_HAT_C"/>
    <property type="match status" value="1"/>
</dbReference>
<evidence type="ECO:0000259" key="2">
    <source>
        <dbReference type="Pfam" id="PF12146"/>
    </source>
</evidence>
<evidence type="ECO:0000256" key="1">
    <source>
        <dbReference type="SAM" id="SignalP"/>
    </source>
</evidence>
<reference evidence="4 5" key="1">
    <citation type="submission" date="2020-04" db="EMBL/GenBank/DDBJ databases">
        <title>Luteolibacter sp. G-1-1-1 isolated from soil.</title>
        <authorList>
            <person name="Dahal R.H."/>
        </authorList>
    </citation>
    <scope>NUCLEOTIDE SEQUENCE [LARGE SCALE GENOMIC DNA]</scope>
    <source>
        <strain evidence="4 5">G-1-1-1</strain>
    </source>
</reference>
<dbReference type="SUPFAM" id="SSF101852">
    <property type="entry name" value="Bacterial fluorinating enzyme, C-terminal domain"/>
    <property type="match status" value="1"/>
</dbReference>
<feature type="domain" description="S-adenosyl-l-methionine hydroxide adenosyltransferase C-terminal" evidence="3">
    <location>
        <begin position="260"/>
        <end position="340"/>
    </location>
</feature>
<feature type="domain" description="Serine aminopeptidase S33" evidence="2">
    <location>
        <begin position="92"/>
        <end position="152"/>
    </location>
</feature>
<feature type="chain" id="PRO_5033062066" description="Serine aminopeptidase S33 domain-containing protein" evidence="1">
    <location>
        <begin position="21"/>
        <end position="346"/>
    </location>
</feature>
<dbReference type="InterPro" id="IPR022742">
    <property type="entry name" value="Hydrolase_4"/>
</dbReference>
<name>A0A858RLA1_9BACT</name>
<evidence type="ECO:0000313" key="5">
    <source>
        <dbReference type="Proteomes" id="UP000501812"/>
    </source>
</evidence>
<dbReference type="InterPro" id="IPR023227">
    <property type="entry name" value="SAM_OH_AdoTrfase_C_sf"/>
</dbReference>
<protein>
    <recommendedName>
        <fullName evidence="6">Serine aminopeptidase S33 domain-containing protein</fullName>
    </recommendedName>
</protein>
<dbReference type="SUPFAM" id="SSF53474">
    <property type="entry name" value="alpha/beta-Hydrolases"/>
    <property type="match status" value="1"/>
</dbReference>
<evidence type="ECO:0000313" key="4">
    <source>
        <dbReference type="EMBL" id="QJE96783.1"/>
    </source>
</evidence>
<sequence>MKTLFRIFALLGMMMAAASAGITEGEIGGAKYMIAAPEKWQGKLVLIAHGYRNADSPLDAGFDTKDAFSTGMLERGWAIASTSYRRNGWIVEDAILDLRALSDHVAKEHGKIDRCLLVGSSMGGLIGTLIAEGALDHVDGVVAIGAYLGNESRDGANGSLSFKPTAPILYLTNETELNHPQNYRKQEGGAKTALWEVKRPGHCNVSDIERLNAMLAVNDWVDGKAIEKERDGTVAPPVRESTATKVDGGLSGKITVVSESWGNLTTDLVGKDLETLGLKLGDKAVVKNGEKSLAVSVVRYWSEAKEGEAAIYVTPKGWVGIVTNGGRAVDSLGVKAGDTVVLGKAE</sequence>
<dbReference type="Gene3D" id="2.40.30.90">
    <property type="entry name" value="Bacterial fluorinating enzyme like"/>
    <property type="match status" value="1"/>
</dbReference>
<dbReference type="Pfam" id="PF12146">
    <property type="entry name" value="Hydrolase_4"/>
    <property type="match status" value="1"/>
</dbReference>
<dbReference type="AlphaFoldDB" id="A0A858RLA1"/>
<dbReference type="KEGG" id="luo:HHL09_13650"/>
<dbReference type="InterPro" id="IPR046470">
    <property type="entry name" value="SAM_HAT_C"/>
</dbReference>
<dbReference type="InterPro" id="IPR029058">
    <property type="entry name" value="AB_hydrolase_fold"/>
</dbReference>
<dbReference type="RefSeq" id="WP_169455183.1">
    <property type="nucleotide sequence ID" value="NZ_CP051774.1"/>
</dbReference>
<evidence type="ECO:0008006" key="6">
    <source>
        <dbReference type="Google" id="ProtNLM"/>
    </source>
</evidence>
<feature type="signal peptide" evidence="1">
    <location>
        <begin position="1"/>
        <end position="20"/>
    </location>
</feature>
<evidence type="ECO:0000259" key="3">
    <source>
        <dbReference type="Pfam" id="PF20257"/>
    </source>
</evidence>
<keyword evidence="5" id="KW-1185">Reference proteome</keyword>
<gene>
    <name evidence="4" type="ORF">HHL09_13650</name>
</gene>
<proteinExistence type="predicted"/>
<accession>A0A858RLA1</accession>
<dbReference type="EMBL" id="CP051774">
    <property type="protein sequence ID" value="QJE96783.1"/>
    <property type="molecule type" value="Genomic_DNA"/>
</dbReference>
<dbReference type="Gene3D" id="3.40.50.1820">
    <property type="entry name" value="alpha/beta hydrolase"/>
    <property type="match status" value="1"/>
</dbReference>
<keyword evidence="1" id="KW-0732">Signal</keyword>
<dbReference type="Proteomes" id="UP000501812">
    <property type="component" value="Chromosome"/>
</dbReference>